<proteinExistence type="predicted"/>
<evidence type="ECO:0000313" key="1">
    <source>
        <dbReference type="EMBL" id="MFC4636845.1"/>
    </source>
</evidence>
<dbReference type="EMBL" id="JBHSEI010000001">
    <property type="protein sequence ID" value="MFC4636845.1"/>
    <property type="molecule type" value="Genomic_DNA"/>
</dbReference>
<sequence>MSAASSLPLPAPLLLNDAAQAYARELQGNRCPHAAEAALADLDRYLGSPAPLLAYTRPSGAAWIATLPAAEQPAARALLDEFRAFLRAGDWFDAARPVNLFD</sequence>
<reference evidence="2" key="1">
    <citation type="journal article" date="2019" name="Int. J. Syst. Evol. Microbiol.">
        <title>The Global Catalogue of Microorganisms (GCM) 10K type strain sequencing project: providing services to taxonomists for standard genome sequencing and annotation.</title>
        <authorList>
            <consortium name="The Broad Institute Genomics Platform"/>
            <consortium name="The Broad Institute Genome Sequencing Center for Infectious Disease"/>
            <person name="Wu L."/>
            <person name="Ma J."/>
        </authorList>
    </citation>
    <scope>NUCLEOTIDE SEQUENCE [LARGE SCALE GENOMIC DNA]</scope>
    <source>
        <strain evidence="2">CCUG 55995</strain>
    </source>
</reference>
<dbReference type="RefSeq" id="WP_380059891.1">
    <property type="nucleotide sequence ID" value="NZ_JBHSEI010000001.1"/>
</dbReference>
<organism evidence="1 2">
    <name type="scientific">Deinococcus hohokamensis</name>
    <dbReference type="NCBI Taxonomy" id="309883"/>
    <lineage>
        <taxon>Bacteria</taxon>
        <taxon>Thermotogati</taxon>
        <taxon>Deinococcota</taxon>
        <taxon>Deinococci</taxon>
        <taxon>Deinococcales</taxon>
        <taxon>Deinococcaceae</taxon>
        <taxon>Deinococcus</taxon>
    </lineage>
</organism>
<accession>A0ABV9I6C3</accession>
<dbReference type="Proteomes" id="UP001595952">
    <property type="component" value="Unassembled WGS sequence"/>
</dbReference>
<keyword evidence="2" id="KW-1185">Reference proteome</keyword>
<gene>
    <name evidence="1" type="ORF">ACFO0D_00690</name>
</gene>
<name>A0ABV9I6C3_9DEIO</name>
<comment type="caution">
    <text evidence="1">The sequence shown here is derived from an EMBL/GenBank/DDBJ whole genome shotgun (WGS) entry which is preliminary data.</text>
</comment>
<evidence type="ECO:0000313" key="2">
    <source>
        <dbReference type="Proteomes" id="UP001595952"/>
    </source>
</evidence>
<protein>
    <submittedName>
        <fullName evidence="1">Uncharacterized protein</fullName>
    </submittedName>
</protein>